<proteinExistence type="predicted"/>
<organism evidence="1 2">
    <name type="scientific">Arctia plantaginis</name>
    <name type="common">Wood tiger moth</name>
    <name type="synonym">Phalaena plantaginis</name>
    <dbReference type="NCBI Taxonomy" id="874455"/>
    <lineage>
        <taxon>Eukaryota</taxon>
        <taxon>Metazoa</taxon>
        <taxon>Ecdysozoa</taxon>
        <taxon>Arthropoda</taxon>
        <taxon>Hexapoda</taxon>
        <taxon>Insecta</taxon>
        <taxon>Pterygota</taxon>
        <taxon>Neoptera</taxon>
        <taxon>Endopterygota</taxon>
        <taxon>Lepidoptera</taxon>
        <taxon>Glossata</taxon>
        <taxon>Ditrysia</taxon>
        <taxon>Noctuoidea</taxon>
        <taxon>Erebidae</taxon>
        <taxon>Arctiinae</taxon>
        <taxon>Arctia</taxon>
    </lineage>
</organism>
<protein>
    <submittedName>
        <fullName evidence="1">Uncharacterized protein</fullName>
    </submittedName>
</protein>
<evidence type="ECO:0000313" key="2">
    <source>
        <dbReference type="Proteomes" id="UP000494106"/>
    </source>
</evidence>
<evidence type="ECO:0000313" key="1">
    <source>
        <dbReference type="EMBL" id="CAB3227904.1"/>
    </source>
</evidence>
<sequence>MPLRTARTLSVHIYPGPRRASAPHTHTRGTCAPCVAPLGTVRSVAMPLRTARTLSVHIYPGPRRASAPTRTRAAPARPAWRRSAPCAASPCPCAPHALLAFTYTQARAAPAPPHAHARHLRALRGAARHRAQRRHAPAHRTHS</sequence>
<keyword evidence="2" id="KW-1185">Reference proteome</keyword>
<name>A0A8S0Z501_ARCPL</name>
<dbReference type="EMBL" id="CADEBC010000301">
    <property type="protein sequence ID" value="CAB3227904.1"/>
    <property type="molecule type" value="Genomic_DNA"/>
</dbReference>
<reference evidence="1 2" key="1">
    <citation type="submission" date="2020-04" db="EMBL/GenBank/DDBJ databases">
        <authorList>
            <person name="Wallbank WR R."/>
            <person name="Pardo Diaz C."/>
            <person name="Kozak K."/>
            <person name="Martin S."/>
            <person name="Jiggins C."/>
            <person name="Moest M."/>
            <person name="Warren A I."/>
            <person name="Byers J.R.P. K."/>
            <person name="Montejo-Kovacevich G."/>
            <person name="Yen C E."/>
        </authorList>
    </citation>
    <scope>NUCLEOTIDE SEQUENCE [LARGE SCALE GENOMIC DNA]</scope>
</reference>
<dbReference type="AlphaFoldDB" id="A0A8S0Z501"/>
<comment type="caution">
    <text evidence="1">The sequence shown here is derived from an EMBL/GenBank/DDBJ whole genome shotgun (WGS) entry which is preliminary data.</text>
</comment>
<dbReference type="Proteomes" id="UP000494106">
    <property type="component" value="Unassembled WGS sequence"/>
</dbReference>
<accession>A0A8S0Z501</accession>
<gene>
    <name evidence="1" type="ORF">APLA_LOCUS3459</name>
</gene>